<evidence type="ECO:0000259" key="1">
    <source>
        <dbReference type="Pfam" id="PF01636"/>
    </source>
</evidence>
<accession>K1S9W3</accession>
<comment type="caution">
    <text evidence="2">The sequence shown here is derived from an EMBL/GenBank/DDBJ whole genome shotgun (WGS) entry which is preliminary data.</text>
</comment>
<dbReference type="GO" id="GO:0004672">
    <property type="term" value="F:protein kinase activity"/>
    <property type="evidence" value="ECO:0007669"/>
    <property type="project" value="InterPro"/>
</dbReference>
<dbReference type="InterPro" id="IPR008266">
    <property type="entry name" value="Tyr_kinase_AS"/>
</dbReference>
<organism evidence="2">
    <name type="scientific">human gut metagenome</name>
    <dbReference type="NCBI Taxonomy" id="408170"/>
    <lineage>
        <taxon>unclassified sequences</taxon>
        <taxon>metagenomes</taxon>
        <taxon>organismal metagenomes</taxon>
    </lineage>
</organism>
<dbReference type="Gene3D" id="3.90.1200.10">
    <property type="match status" value="1"/>
</dbReference>
<proteinExistence type="predicted"/>
<keyword evidence="2" id="KW-0808">Transferase</keyword>
<feature type="domain" description="Aminoglycoside phosphotransferase" evidence="1">
    <location>
        <begin position="26"/>
        <end position="93"/>
    </location>
</feature>
<dbReference type="InterPro" id="IPR002575">
    <property type="entry name" value="Aminoglycoside_PTrfase"/>
</dbReference>
<name>K1S9W3_9ZZZZ</name>
<protein>
    <submittedName>
        <fullName evidence="2">Aminoglycoside phosphotransferase</fullName>
    </submittedName>
</protein>
<evidence type="ECO:0000313" key="2">
    <source>
        <dbReference type="EMBL" id="EKC50535.1"/>
    </source>
</evidence>
<dbReference type="Pfam" id="PF01636">
    <property type="entry name" value="APH"/>
    <property type="match status" value="1"/>
</dbReference>
<dbReference type="EMBL" id="AJWZ01009702">
    <property type="protein sequence ID" value="EKC50535.1"/>
    <property type="molecule type" value="Genomic_DNA"/>
</dbReference>
<dbReference type="AlphaFoldDB" id="K1S9W3"/>
<gene>
    <name evidence="2" type="ORF">OBE_14083</name>
</gene>
<dbReference type="PROSITE" id="PS00109">
    <property type="entry name" value="PROTEIN_KINASE_TYR"/>
    <property type="match status" value="1"/>
</dbReference>
<sequence length="125" mass="14096">MQGKISQTDLDATTRYDLHTRLAGMHTHNKVCHGDFRPSNIIIGNDGVNYVIDWAHVTQGNGAADAARTYLLFCLRGDQKLADKYLDLFCKKTDTAKQYVQKWLPIVAASQSVKGNPEERDFLLR</sequence>
<reference evidence="2" key="1">
    <citation type="journal article" date="2013" name="Environ. Microbiol.">
        <title>Microbiota from the distal guts of lean and obese adolescents exhibit partial functional redundancy besides clear differences in community structure.</title>
        <authorList>
            <person name="Ferrer M."/>
            <person name="Ruiz A."/>
            <person name="Lanza F."/>
            <person name="Haange S.B."/>
            <person name="Oberbach A."/>
            <person name="Till H."/>
            <person name="Bargiela R."/>
            <person name="Campoy C."/>
            <person name="Segura M.T."/>
            <person name="Richter M."/>
            <person name="von Bergen M."/>
            <person name="Seifert J."/>
            <person name="Suarez A."/>
        </authorList>
    </citation>
    <scope>NUCLEOTIDE SEQUENCE</scope>
</reference>
<dbReference type="InterPro" id="IPR011009">
    <property type="entry name" value="Kinase-like_dom_sf"/>
</dbReference>
<dbReference type="SUPFAM" id="SSF56112">
    <property type="entry name" value="Protein kinase-like (PK-like)"/>
    <property type="match status" value="1"/>
</dbReference>